<evidence type="ECO:0000313" key="1">
    <source>
        <dbReference type="EMBL" id="GAA4060702.1"/>
    </source>
</evidence>
<comment type="caution">
    <text evidence="1">The sequence shown here is derived from an EMBL/GenBank/DDBJ whole genome shotgun (WGS) entry which is preliminary data.</text>
</comment>
<keyword evidence="2" id="KW-1185">Reference proteome</keyword>
<dbReference type="EMBL" id="BAAAZY010000010">
    <property type="protein sequence ID" value="GAA4060702.1"/>
    <property type="molecule type" value="Genomic_DNA"/>
</dbReference>
<reference evidence="2" key="1">
    <citation type="journal article" date="2019" name="Int. J. Syst. Evol. Microbiol.">
        <title>The Global Catalogue of Microorganisms (GCM) 10K type strain sequencing project: providing services to taxonomists for standard genome sequencing and annotation.</title>
        <authorList>
            <consortium name="The Broad Institute Genomics Platform"/>
            <consortium name="The Broad Institute Genome Sequencing Center for Infectious Disease"/>
            <person name="Wu L."/>
            <person name="Ma J."/>
        </authorList>
    </citation>
    <scope>NUCLEOTIDE SEQUENCE [LARGE SCALE GENOMIC DNA]</scope>
    <source>
        <strain evidence="2">JCM 16925</strain>
    </source>
</reference>
<dbReference type="InterPro" id="IPR036188">
    <property type="entry name" value="FAD/NAD-bd_sf"/>
</dbReference>
<evidence type="ECO:0000313" key="2">
    <source>
        <dbReference type="Proteomes" id="UP001499984"/>
    </source>
</evidence>
<dbReference type="Proteomes" id="UP001499984">
    <property type="component" value="Unassembled WGS sequence"/>
</dbReference>
<organism evidence="1 2">
    <name type="scientific">Streptomyces shaanxiensis</name>
    <dbReference type="NCBI Taxonomy" id="653357"/>
    <lineage>
        <taxon>Bacteria</taxon>
        <taxon>Bacillati</taxon>
        <taxon>Actinomycetota</taxon>
        <taxon>Actinomycetes</taxon>
        <taxon>Kitasatosporales</taxon>
        <taxon>Streptomycetaceae</taxon>
        <taxon>Streptomyces</taxon>
    </lineage>
</organism>
<dbReference type="Pfam" id="PF13450">
    <property type="entry name" value="NAD_binding_8"/>
    <property type="match status" value="1"/>
</dbReference>
<protein>
    <recommendedName>
        <fullName evidence="3">FAD-dependent oxidoreductase</fullName>
    </recommendedName>
</protein>
<sequence length="55" mass="5824">MSRGTQVVVIGGGQAGLAVGHHLRRLGVDIVVLDARTAPGGAWQHAWDSLRRAPR</sequence>
<dbReference type="Gene3D" id="3.50.50.60">
    <property type="entry name" value="FAD/NAD(P)-binding domain"/>
    <property type="match status" value="1"/>
</dbReference>
<gene>
    <name evidence="1" type="ORF">GCM10022233_37540</name>
</gene>
<proteinExistence type="predicted"/>
<dbReference type="SUPFAM" id="SSF51905">
    <property type="entry name" value="FAD/NAD(P)-binding domain"/>
    <property type="match status" value="1"/>
</dbReference>
<evidence type="ECO:0008006" key="3">
    <source>
        <dbReference type="Google" id="ProtNLM"/>
    </source>
</evidence>
<name>A0ABP7V6J7_9ACTN</name>
<dbReference type="PRINTS" id="PR00419">
    <property type="entry name" value="ADXRDTASE"/>
</dbReference>
<accession>A0ABP7V6J7</accession>